<dbReference type="InterPro" id="IPR041588">
    <property type="entry name" value="Integrase_H2C2"/>
</dbReference>
<keyword evidence="4" id="KW-0540">Nuclease</keyword>
<evidence type="ECO:0000313" key="17">
    <source>
        <dbReference type="Proteomes" id="UP001418222"/>
    </source>
</evidence>
<dbReference type="AlphaFoldDB" id="A0AAP0BB32"/>
<evidence type="ECO:0000256" key="2">
    <source>
        <dbReference type="ARBA" id="ARBA00022679"/>
    </source>
</evidence>
<dbReference type="PANTHER" id="PTHR37984:SF5">
    <property type="entry name" value="PROTEIN NYNRIN-LIKE"/>
    <property type="match status" value="1"/>
</dbReference>
<dbReference type="InterPro" id="IPR043502">
    <property type="entry name" value="DNA/RNA_pol_sf"/>
</dbReference>
<gene>
    <name evidence="16" type="ORF">KSP39_PZI014470</name>
</gene>
<evidence type="ECO:0000256" key="13">
    <source>
        <dbReference type="ARBA" id="ARBA00023125"/>
    </source>
</evidence>
<accession>A0AAP0BB32</accession>
<evidence type="ECO:0000256" key="4">
    <source>
        <dbReference type="ARBA" id="ARBA00022722"/>
    </source>
</evidence>
<keyword evidence="7" id="KW-0255">Endonuclease</keyword>
<evidence type="ECO:0000256" key="11">
    <source>
        <dbReference type="ARBA" id="ARBA00022918"/>
    </source>
</evidence>
<reference evidence="16 17" key="1">
    <citation type="journal article" date="2022" name="Nat. Plants">
        <title>Genomes of leafy and leafless Platanthera orchids illuminate the evolution of mycoheterotrophy.</title>
        <authorList>
            <person name="Li M.H."/>
            <person name="Liu K.W."/>
            <person name="Li Z."/>
            <person name="Lu H.C."/>
            <person name="Ye Q.L."/>
            <person name="Zhang D."/>
            <person name="Wang J.Y."/>
            <person name="Li Y.F."/>
            <person name="Zhong Z.M."/>
            <person name="Liu X."/>
            <person name="Yu X."/>
            <person name="Liu D.K."/>
            <person name="Tu X.D."/>
            <person name="Liu B."/>
            <person name="Hao Y."/>
            <person name="Liao X.Y."/>
            <person name="Jiang Y.T."/>
            <person name="Sun W.H."/>
            <person name="Chen J."/>
            <person name="Chen Y.Q."/>
            <person name="Ai Y."/>
            <person name="Zhai J.W."/>
            <person name="Wu S.S."/>
            <person name="Zhou Z."/>
            <person name="Hsiao Y.Y."/>
            <person name="Wu W.L."/>
            <person name="Chen Y.Y."/>
            <person name="Lin Y.F."/>
            <person name="Hsu J.L."/>
            <person name="Li C.Y."/>
            <person name="Wang Z.W."/>
            <person name="Zhao X."/>
            <person name="Zhong W.Y."/>
            <person name="Ma X.K."/>
            <person name="Ma L."/>
            <person name="Huang J."/>
            <person name="Chen G.Z."/>
            <person name="Huang M.Z."/>
            <person name="Huang L."/>
            <person name="Peng D.H."/>
            <person name="Luo Y.B."/>
            <person name="Zou S.Q."/>
            <person name="Chen S.P."/>
            <person name="Lan S."/>
            <person name="Tsai W.C."/>
            <person name="Van de Peer Y."/>
            <person name="Liu Z.J."/>
        </authorList>
    </citation>
    <scope>NUCLEOTIDE SEQUENCE [LARGE SCALE GENOMIC DNA]</scope>
    <source>
        <strain evidence="16">Lor287</strain>
    </source>
</reference>
<keyword evidence="12" id="KW-0239">DNA-directed DNA polymerase</keyword>
<dbReference type="FunFam" id="3.30.420.10:FF:000032">
    <property type="entry name" value="Retrovirus-related Pol polyprotein from transposon 297-like Protein"/>
    <property type="match status" value="1"/>
</dbReference>
<evidence type="ECO:0000256" key="14">
    <source>
        <dbReference type="ARBA" id="ARBA00023172"/>
    </source>
</evidence>
<evidence type="ECO:0000313" key="16">
    <source>
        <dbReference type="EMBL" id="KAK8934588.1"/>
    </source>
</evidence>
<dbReference type="Pfam" id="PF17921">
    <property type="entry name" value="Integrase_H2C2"/>
    <property type="match status" value="1"/>
</dbReference>
<evidence type="ECO:0000256" key="7">
    <source>
        <dbReference type="ARBA" id="ARBA00022759"/>
    </source>
</evidence>
<evidence type="ECO:0000256" key="10">
    <source>
        <dbReference type="ARBA" id="ARBA00022908"/>
    </source>
</evidence>
<comment type="caution">
    <text evidence="16">The sequence shown here is derived from an EMBL/GenBank/DDBJ whole genome shotgun (WGS) entry which is preliminary data.</text>
</comment>
<dbReference type="FunFam" id="1.10.340.70:FF:000001">
    <property type="entry name" value="Retrovirus-related Pol polyprotein from transposon gypsy-like Protein"/>
    <property type="match status" value="1"/>
</dbReference>
<dbReference type="InterPro" id="IPR041373">
    <property type="entry name" value="RT_RNaseH"/>
</dbReference>
<dbReference type="CDD" id="cd09274">
    <property type="entry name" value="RNase_HI_RT_Ty3"/>
    <property type="match status" value="1"/>
</dbReference>
<dbReference type="InterPro" id="IPR001584">
    <property type="entry name" value="Integrase_cat-core"/>
</dbReference>
<dbReference type="Pfam" id="PF24626">
    <property type="entry name" value="SH3_Tf2-1"/>
    <property type="match status" value="1"/>
</dbReference>
<organism evidence="16 17">
    <name type="scientific">Platanthera zijinensis</name>
    <dbReference type="NCBI Taxonomy" id="2320716"/>
    <lineage>
        <taxon>Eukaryota</taxon>
        <taxon>Viridiplantae</taxon>
        <taxon>Streptophyta</taxon>
        <taxon>Embryophyta</taxon>
        <taxon>Tracheophyta</taxon>
        <taxon>Spermatophyta</taxon>
        <taxon>Magnoliopsida</taxon>
        <taxon>Liliopsida</taxon>
        <taxon>Asparagales</taxon>
        <taxon>Orchidaceae</taxon>
        <taxon>Orchidoideae</taxon>
        <taxon>Orchideae</taxon>
        <taxon>Orchidinae</taxon>
        <taxon>Platanthera</taxon>
    </lineage>
</organism>
<proteinExistence type="predicted"/>
<keyword evidence="8" id="KW-0378">Hydrolase</keyword>
<keyword evidence="11" id="KW-0695">RNA-directed DNA polymerase</keyword>
<dbReference type="EMBL" id="JBBWWQ010000012">
    <property type="protein sequence ID" value="KAK8934588.1"/>
    <property type="molecule type" value="Genomic_DNA"/>
</dbReference>
<keyword evidence="9" id="KW-0460">Magnesium</keyword>
<dbReference type="GO" id="GO:0004519">
    <property type="term" value="F:endonuclease activity"/>
    <property type="evidence" value="ECO:0007669"/>
    <property type="project" value="UniProtKB-KW"/>
</dbReference>
<dbReference type="SUPFAM" id="SSF56672">
    <property type="entry name" value="DNA/RNA polymerases"/>
    <property type="match status" value="1"/>
</dbReference>
<dbReference type="PANTHER" id="PTHR37984">
    <property type="entry name" value="PROTEIN CBG26694"/>
    <property type="match status" value="1"/>
</dbReference>
<sequence length="531" mass="61843">MGAVVFALKVWRHYLYGVHCDIFSEHKNLKYVDMQKELNIRQRRWVEFLADYQYEMHYHPGKANVVADALSRRAATSEAGLQVMSMELVRSFRDMQISLVSEDDPKLYREYLTSMVAIDDIRDRIRDGQRTDAWAEPMFQALEEGSTGDYSLRDGLLHFRGRVYIPAGGQIREDIMTEAHCSRYSVHPGITKMTADLKKMMFWPGMKKDITYFVTHCEACQLVKAECRNPAGLLQPLPVPEWKFDDIAMDFIHGLPRSRTGNDSIWVIVDRLTKVARFVPIRKDDSVGVLVRKFVEQYVRYHGVPRTIVSDRDGRFTSREWLSVQAYLGTRLTFSTAFHPQTDGQTERTNRTLKDLLRLCILDRGEPWEKMLPLVEFSYNNSYQSSIKMAPYEALYGRKCRTPLSWVQDEDPKVLGSDFVEDTEAQVRLIRDRMLEAQSRQAKYYDARHRQVEFRVGDQVFLKIRPMHGVSRVRGRRKKLSPRYMGPYRILERIGPLAYRLELSPELAALHDVFHISSLRRALLVTTPSVR</sequence>
<evidence type="ECO:0000256" key="5">
    <source>
        <dbReference type="ARBA" id="ARBA00022723"/>
    </source>
</evidence>
<dbReference type="InterPro" id="IPR036397">
    <property type="entry name" value="RNaseH_sf"/>
</dbReference>
<dbReference type="GO" id="GO:0015074">
    <property type="term" value="P:DNA integration"/>
    <property type="evidence" value="ECO:0007669"/>
    <property type="project" value="UniProtKB-KW"/>
</dbReference>
<keyword evidence="2" id="KW-0808">Transferase</keyword>
<name>A0AAP0BB32_9ASPA</name>
<keyword evidence="6" id="KW-0064">Aspartyl protease</keyword>
<keyword evidence="13" id="KW-0238">DNA-binding</keyword>
<dbReference type="GO" id="GO:0003964">
    <property type="term" value="F:RNA-directed DNA polymerase activity"/>
    <property type="evidence" value="ECO:0007669"/>
    <property type="project" value="UniProtKB-KW"/>
</dbReference>
<evidence type="ECO:0000256" key="12">
    <source>
        <dbReference type="ARBA" id="ARBA00022932"/>
    </source>
</evidence>
<dbReference type="GO" id="GO:0006508">
    <property type="term" value="P:proteolysis"/>
    <property type="evidence" value="ECO:0007669"/>
    <property type="project" value="UniProtKB-KW"/>
</dbReference>
<protein>
    <recommendedName>
        <fullName evidence="15">Integrase catalytic domain-containing protein</fullName>
    </recommendedName>
</protein>
<evidence type="ECO:0000259" key="15">
    <source>
        <dbReference type="PROSITE" id="PS50994"/>
    </source>
</evidence>
<dbReference type="InterPro" id="IPR056924">
    <property type="entry name" value="SH3_Tf2-1"/>
</dbReference>
<evidence type="ECO:0000256" key="9">
    <source>
        <dbReference type="ARBA" id="ARBA00022842"/>
    </source>
</evidence>
<keyword evidence="17" id="KW-1185">Reference proteome</keyword>
<evidence type="ECO:0000256" key="1">
    <source>
        <dbReference type="ARBA" id="ARBA00022670"/>
    </source>
</evidence>
<keyword evidence="5" id="KW-0479">Metal-binding</keyword>
<dbReference type="Gene3D" id="1.10.340.70">
    <property type="match status" value="1"/>
</dbReference>
<dbReference type="Proteomes" id="UP001418222">
    <property type="component" value="Unassembled WGS sequence"/>
</dbReference>
<dbReference type="GO" id="GO:0004190">
    <property type="term" value="F:aspartic-type endopeptidase activity"/>
    <property type="evidence" value="ECO:0007669"/>
    <property type="project" value="UniProtKB-KW"/>
</dbReference>
<evidence type="ECO:0000256" key="3">
    <source>
        <dbReference type="ARBA" id="ARBA00022695"/>
    </source>
</evidence>
<keyword evidence="10" id="KW-0229">DNA integration</keyword>
<keyword evidence="1" id="KW-0645">Protease</keyword>
<feature type="domain" description="Integrase catalytic" evidence="15">
    <location>
        <begin position="234"/>
        <end position="399"/>
    </location>
</feature>
<dbReference type="SUPFAM" id="SSF53098">
    <property type="entry name" value="Ribonuclease H-like"/>
    <property type="match status" value="1"/>
</dbReference>
<dbReference type="InterPro" id="IPR012337">
    <property type="entry name" value="RNaseH-like_sf"/>
</dbReference>
<dbReference type="InterPro" id="IPR050951">
    <property type="entry name" value="Retrovirus_Pol_polyprotein"/>
</dbReference>
<evidence type="ECO:0000256" key="6">
    <source>
        <dbReference type="ARBA" id="ARBA00022750"/>
    </source>
</evidence>
<keyword evidence="14" id="KW-0233">DNA recombination</keyword>
<dbReference type="PROSITE" id="PS50994">
    <property type="entry name" value="INTEGRASE"/>
    <property type="match status" value="1"/>
</dbReference>
<dbReference type="GO" id="GO:0003887">
    <property type="term" value="F:DNA-directed DNA polymerase activity"/>
    <property type="evidence" value="ECO:0007669"/>
    <property type="project" value="UniProtKB-KW"/>
</dbReference>
<dbReference type="Gene3D" id="3.30.420.10">
    <property type="entry name" value="Ribonuclease H-like superfamily/Ribonuclease H"/>
    <property type="match status" value="1"/>
</dbReference>
<dbReference type="GO" id="GO:0046872">
    <property type="term" value="F:metal ion binding"/>
    <property type="evidence" value="ECO:0007669"/>
    <property type="project" value="UniProtKB-KW"/>
</dbReference>
<dbReference type="GO" id="GO:0003677">
    <property type="term" value="F:DNA binding"/>
    <property type="evidence" value="ECO:0007669"/>
    <property type="project" value="UniProtKB-KW"/>
</dbReference>
<evidence type="ECO:0000256" key="8">
    <source>
        <dbReference type="ARBA" id="ARBA00022801"/>
    </source>
</evidence>
<dbReference type="GO" id="GO:0006310">
    <property type="term" value="P:DNA recombination"/>
    <property type="evidence" value="ECO:0007669"/>
    <property type="project" value="UniProtKB-KW"/>
</dbReference>
<keyword evidence="3" id="KW-0548">Nucleotidyltransferase</keyword>
<dbReference type="Pfam" id="PF17917">
    <property type="entry name" value="RT_RNaseH"/>
    <property type="match status" value="1"/>
</dbReference>